<dbReference type="NCBIfam" id="TIGR01068">
    <property type="entry name" value="thioredoxin"/>
    <property type="match status" value="1"/>
</dbReference>
<dbReference type="CDD" id="cd02947">
    <property type="entry name" value="TRX_family"/>
    <property type="match status" value="1"/>
</dbReference>
<comment type="similarity">
    <text evidence="1 7">Belongs to the thioredoxin family.</text>
</comment>
<dbReference type="OrthoDB" id="9790390at2"/>
<evidence type="ECO:0000256" key="2">
    <source>
        <dbReference type="ARBA" id="ARBA00022448"/>
    </source>
</evidence>
<dbReference type="GO" id="GO:0005829">
    <property type="term" value="C:cytosol"/>
    <property type="evidence" value="ECO:0007669"/>
    <property type="project" value="TreeGrafter"/>
</dbReference>
<keyword evidence="4 9" id="KW-1015">Disulfide bond</keyword>
<evidence type="ECO:0000256" key="5">
    <source>
        <dbReference type="ARBA" id="ARBA00023284"/>
    </source>
</evidence>
<evidence type="ECO:0000259" key="10">
    <source>
        <dbReference type="PROSITE" id="PS51352"/>
    </source>
</evidence>
<dbReference type="PANTHER" id="PTHR45663:SF11">
    <property type="entry name" value="GEO12009P1"/>
    <property type="match status" value="1"/>
</dbReference>
<evidence type="ECO:0000256" key="7">
    <source>
        <dbReference type="PIRNR" id="PIRNR000077"/>
    </source>
</evidence>
<dbReference type="GO" id="GO:0015035">
    <property type="term" value="F:protein-disulfide reductase activity"/>
    <property type="evidence" value="ECO:0007669"/>
    <property type="project" value="UniProtKB-UniRule"/>
</dbReference>
<feature type="disulfide bond" description="Redox-active" evidence="9">
    <location>
        <begin position="29"/>
        <end position="32"/>
    </location>
</feature>
<accession>A0A2I1MBS8</accession>
<evidence type="ECO:0000313" key="13">
    <source>
        <dbReference type="Proteomes" id="UP000234335"/>
    </source>
</evidence>
<evidence type="ECO:0000313" key="11">
    <source>
        <dbReference type="EMBL" id="PKZ17562.1"/>
    </source>
</evidence>
<keyword evidence="3" id="KW-0249">Electron transport</keyword>
<dbReference type="Proteomes" id="UP000255124">
    <property type="component" value="Unassembled WGS sequence"/>
</dbReference>
<evidence type="ECO:0000256" key="9">
    <source>
        <dbReference type="PIRSR" id="PIRSR000077-4"/>
    </source>
</evidence>
<protein>
    <recommendedName>
        <fullName evidence="6 7">Thioredoxin</fullName>
    </recommendedName>
</protein>
<feature type="active site" description="Nucleophile" evidence="8">
    <location>
        <position position="29"/>
    </location>
</feature>
<dbReference type="InterPro" id="IPR036249">
    <property type="entry name" value="Thioredoxin-like_sf"/>
</dbReference>
<evidence type="ECO:0000313" key="12">
    <source>
        <dbReference type="EMBL" id="SUU93230.1"/>
    </source>
</evidence>
<reference evidence="11 13" key="1">
    <citation type="submission" date="2017-12" db="EMBL/GenBank/DDBJ databases">
        <title>Phylogenetic diversity of female urinary microbiome.</title>
        <authorList>
            <person name="Thomas-White K."/>
            <person name="Wolfe A.J."/>
        </authorList>
    </citation>
    <scope>NUCLEOTIDE SEQUENCE [LARGE SCALE GENOMIC DNA]</scope>
    <source>
        <strain evidence="11 13">UMB0119</strain>
    </source>
</reference>
<dbReference type="EMBL" id="PKGS01000001">
    <property type="protein sequence ID" value="PKZ17562.1"/>
    <property type="molecule type" value="Genomic_DNA"/>
</dbReference>
<dbReference type="InterPro" id="IPR005746">
    <property type="entry name" value="Thioredoxin"/>
</dbReference>
<dbReference type="PROSITE" id="PS51352">
    <property type="entry name" value="THIOREDOXIN_2"/>
    <property type="match status" value="1"/>
</dbReference>
<sequence length="102" mass="11410">MRELDTLEFRDEVEAGKGICLVDFNATWCGPCKMQAPVLEELASEVDYPIYGIDVDEAEEIASEYNVNAVPSLMIFKDGKLQETLVGFQSKEVLEEAIGKYL</sequence>
<keyword evidence="2" id="KW-0813">Transport</keyword>
<organism evidence="11 13">
    <name type="scientific">Anaerococcus octavius</name>
    <dbReference type="NCBI Taxonomy" id="54007"/>
    <lineage>
        <taxon>Bacteria</taxon>
        <taxon>Bacillati</taxon>
        <taxon>Bacillota</taxon>
        <taxon>Tissierellia</taxon>
        <taxon>Tissierellales</taxon>
        <taxon>Peptoniphilaceae</taxon>
        <taxon>Anaerococcus</taxon>
    </lineage>
</organism>
<evidence type="ECO:0000256" key="1">
    <source>
        <dbReference type="ARBA" id="ARBA00008987"/>
    </source>
</evidence>
<feature type="site" description="Contributes to redox potential value" evidence="8">
    <location>
        <position position="30"/>
    </location>
</feature>
<gene>
    <name evidence="11" type="primary">trxA</name>
    <name evidence="11" type="ORF">CYJ34_02275</name>
    <name evidence="12" type="ORF">NCTC9810_01581</name>
</gene>
<feature type="active site" description="Nucleophile" evidence="8">
    <location>
        <position position="32"/>
    </location>
</feature>
<dbReference type="EMBL" id="UFTA01000002">
    <property type="protein sequence ID" value="SUU93230.1"/>
    <property type="molecule type" value="Genomic_DNA"/>
</dbReference>
<name>A0A2I1MBS8_9FIRM</name>
<evidence type="ECO:0000256" key="8">
    <source>
        <dbReference type="PIRSR" id="PIRSR000077-1"/>
    </source>
</evidence>
<dbReference type="AlphaFoldDB" id="A0A2I1MBS8"/>
<evidence type="ECO:0000256" key="6">
    <source>
        <dbReference type="NCBIfam" id="TIGR01068"/>
    </source>
</evidence>
<reference evidence="12 14" key="2">
    <citation type="submission" date="2018-06" db="EMBL/GenBank/DDBJ databases">
        <authorList>
            <consortium name="Pathogen Informatics"/>
            <person name="Doyle S."/>
        </authorList>
    </citation>
    <scope>NUCLEOTIDE SEQUENCE [LARGE SCALE GENOMIC DNA]</scope>
    <source>
        <strain evidence="12 14">NCTC9810</strain>
    </source>
</reference>
<dbReference type="GO" id="GO:0045454">
    <property type="term" value="P:cell redox homeostasis"/>
    <property type="evidence" value="ECO:0007669"/>
    <property type="project" value="TreeGrafter"/>
</dbReference>
<dbReference type="PANTHER" id="PTHR45663">
    <property type="entry name" value="GEO12009P1"/>
    <property type="match status" value="1"/>
</dbReference>
<dbReference type="Proteomes" id="UP000234335">
    <property type="component" value="Unassembled WGS sequence"/>
</dbReference>
<feature type="site" description="Contributes to redox potential value" evidence="8">
    <location>
        <position position="31"/>
    </location>
</feature>
<evidence type="ECO:0000256" key="4">
    <source>
        <dbReference type="ARBA" id="ARBA00023157"/>
    </source>
</evidence>
<dbReference type="Gene3D" id="3.40.30.10">
    <property type="entry name" value="Glutaredoxin"/>
    <property type="match status" value="1"/>
</dbReference>
<dbReference type="PIRSF" id="PIRSF000077">
    <property type="entry name" value="Thioredoxin"/>
    <property type="match status" value="1"/>
</dbReference>
<evidence type="ECO:0000256" key="3">
    <source>
        <dbReference type="ARBA" id="ARBA00022982"/>
    </source>
</evidence>
<feature type="site" description="Deprotonates C-terminal active site Cys" evidence="8">
    <location>
        <position position="23"/>
    </location>
</feature>
<dbReference type="SUPFAM" id="SSF52833">
    <property type="entry name" value="Thioredoxin-like"/>
    <property type="match status" value="1"/>
</dbReference>
<proteinExistence type="inferred from homology"/>
<feature type="domain" description="Thioredoxin" evidence="10">
    <location>
        <begin position="1"/>
        <end position="102"/>
    </location>
</feature>
<dbReference type="PRINTS" id="PR00421">
    <property type="entry name" value="THIOREDOXIN"/>
</dbReference>
<dbReference type="InterPro" id="IPR013766">
    <property type="entry name" value="Thioredoxin_domain"/>
</dbReference>
<evidence type="ECO:0000313" key="14">
    <source>
        <dbReference type="Proteomes" id="UP000255124"/>
    </source>
</evidence>
<dbReference type="RefSeq" id="WP_101539722.1">
    <property type="nucleotide sequence ID" value="NZ_JAPJPW010000007.1"/>
</dbReference>
<dbReference type="Pfam" id="PF00085">
    <property type="entry name" value="Thioredoxin"/>
    <property type="match status" value="1"/>
</dbReference>
<keyword evidence="5 9" id="KW-0676">Redox-active center</keyword>
<keyword evidence="13" id="KW-1185">Reference proteome</keyword>